<dbReference type="AlphaFoldDB" id="A0A6A5ZJP3"/>
<feature type="chain" id="PRO_5025583151" description="Beta/gamma crystallin 'Greek key' domain-containing protein" evidence="1">
    <location>
        <begin position="21"/>
        <end position="136"/>
    </location>
</feature>
<keyword evidence="3" id="KW-1185">Reference proteome</keyword>
<evidence type="ECO:0008006" key="4">
    <source>
        <dbReference type="Google" id="ProtNLM"/>
    </source>
</evidence>
<accession>A0A6A5ZJP3</accession>
<evidence type="ECO:0000313" key="3">
    <source>
        <dbReference type="Proteomes" id="UP000799770"/>
    </source>
</evidence>
<evidence type="ECO:0000313" key="2">
    <source>
        <dbReference type="EMBL" id="KAF2119254.1"/>
    </source>
</evidence>
<dbReference type="OrthoDB" id="3788630at2759"/>
<keyword evidence="1" id="KW-0732">Signal</keyword>
<dbReference type="Proteomes" id="UP000799770">
    <property type="component" value="Unassembled WGS sequence"/>
</dbReference>
<reference evidence="2" key="1">
    <citation type="journal article" date="2020" name="Stud. Mycol.">
        <title>101 Dothideomycetes genomes: a test case for predicting lifestyles and emergence of pathogens.</title>
        <authorList>
            <person name="Haridas S."/>
            <person name="Albert R."/>
            <person name="Binder M."/>
            <person name="Bloem J."/>
            <person name="Labutti K."/>
            <person name="Salamov A."/>
            <person name="Andreopoulos B."/>
            <person name="Baker S."/>
            <person name="Barry K."/>
            <person name="Bills G."/>
            <person name="Bluhm B."/>
            <person name="Cannon C."/>
            <person name="Castanera R."/>
            <person name="Culley D."/>
            <person name="Daum C."/>
            <person name="Ezra D."/>
            <person name="Gonzalez J."/>
            <person name="Henrissat B."/>
            <person name="Kuo A."/>
            <person name="Liang C."/>
            <person name="Lipzen A."/>
            <person name="Lutzoni F."/>
            <person name="Magnuson J."/>
            <person name="Mondo S."/>
            <person name="Nolan M."/>
            <person name="Ohm R."/>
            <person name="Pangilinan J."/>
            <person name="Park H.-J."/>
            <person name="Ramirez L."/>
            <person name="Alfaro M."/>
            <person name="Sun H."/>
            <person name="Tritt A."/>
            <person name="Yoshinaga Y."/>
            <person name="Zwiers L.-H."/>
            <person name="Turgeon B."/>
            <person name="Goodwin S."/>
            <person name="Spatafora J."/>
            <person name="Crous P."/>
            <person name="Grigoriev I."/>
        </authorList>
    </citation>
    <scope>NUCLEOTIDE SEQUENCE</scope>
    <source>
        <strain evidence="2">CBS 627.86</strain>
    </source>
</reference>
<sequence>MKLSATFSIATLFALASASAIPAADPIEQGYEASEVEARADTVRVVYCNDKNYGNCQTRTSYSGDCVNLDSSYNNNVESVQLANNELCIFWDGSSCQGDHTGYFVSNQWKPDMKDWNNKISSYRCCSGTKWCAGGV</sequence>
<proteinExistence type="predicted"/>
<protein>
    <recommendedName>
        <fullName evidence="4">Beta/gamma crystallin 'Greek key' domain-containing protein</fullName>
    </recommendedName>
</protein>
<organism evidence="2 3">
    <name type="scientific">Lophiotrema nucula</name>
    <dbReference type="NCBI Taxonomy" id="690887"/>
    <lineage>
        <taxon>Eukaryota</taxon>
        <taxon>Fungi</taxon>
        <taxon>Dikarya</taxon>
        <taxon>Ascomycota</taxon>
        <taxon>Pezizomycotina</taxon>
        <taxon>Dothideomycetes</taxon>
        <taxon>Pleosporomycetidae</taxon>
        <taxon>Pleosporales</taxon>
        <taxon>Lophiotremataceae</taxon>
        <taxon>Lophiotrema</taxon>
    </lineage>
</organism>
<gene>
    <name evidence="2" type="ORF">BDV96DRAFT_642290</name>
</gene>
<dbReference type="EMBL" id="ML977315">
    <property type="protein sequence ID" value="KAF2119254.1"/>
    <property type="molecule type" value="Genomic_DNA"/>
</dbReference>
<evidence type="ECO:0000256" key="1">
    <source>
        <dbReference type="SAM" id="SignalP"/>
    </source>
</evidence>
<name>A0A6A5ZJP3_9PLEO</name>
<feature type="signal peptide" evidence="1">
    <location>
        <begin position="1"/>
        <end position="20"/>
    </location>
</feature>
<dbReference type="Gene3D" id="2.60.20.10">
    <property type="entry name" value="Crystallins"/>
    <property type="match status" value="1"/>
</dbReference>